<feature type="region of interest" description="Disordered" evidence="2">
    <location>
        <begin position="27"/>
        <end position="81"/>
    </location>
</feature>
<evidence type="ECO:0000313" key="4">
    <source>
        <dbReference type="Proteomes" id="UP001501265"/>
    </source>
</evidence>
<evidence type="ECO:0000256" key="1">
    <source>
        <dbReference type="ARBA" id="ARBA00005564"/>
    </source>
</evidence>
<dbReference type="InterPro" id="IPR015943">
    <property type="entry name" value="WD40/YVTN_repeat-like_dom_sf"/>
</dbReference>
<gene>
    <name evidence="3" type="ORF">GCM10023220_12110</name>
</gene>
<feature type="compositionally biased region" description="Low complexity" evidence="2">
    <location>
        <begin position="69"/>
        <end position="81"/>
    </location>
</feature>
<protein>
    <submittedName>
        <fullName evidence="3">Lactonase family protein</fullName>
    </submittedName>
</protein>
<feature type="compositionally biased region" description="Low complexity" evidence="2">
    <location>
        <begin position="35"/>
        <end position="61"/>
    </location>
</feature>
<evidence type="ECO:0000256" key="2">
    <source>
        <dbReference type="SAM" id="MobiDB-lite"/>
    </source>
</evidence>
<dbReference type="Proteomes" id="UP001501265">
    <property type="component" value="Unassembled WGS sequence"/>
</dbReference>
<dbReference type="Pfam" id="PF10282">
    <property type="entry name" value="Lactonase"/>
    <property type="match status" value="1"/>
</dbReference>
<proteinExistence type="inferred from homology"/>
<evidence type="ECO:0000313" key="3">
    <source>
        <dbReference type="EMBL" id="GAA4789045.1"/>
    </source>
</evidence>
<dbReference type="SUPFAM" id="SSF51004">
    <property type="entry name" value="C-terminal (heme d1) domain of cytochrome cd1-nitrite reductase"/>
    <property type="match status" value="1"/>
</dbReference>
<dbReference type="PANTHER" id="PTHR30344">
    <property type="entry name" value="6-PHOSPHOGLUCONOLACTONASE-RELATED"/>
    <property type="match status" value="1"/>
</dbReference>
<reference evidence="4" key="1">
    <citation type="journal article" date="2019" name="Int. J. Syst. Evol. Microbiol.">
        <title>The Global Catalogue of Microorganisms (GCM) 10K type strain sequencing project: providing services to taxonomists for standard genome sequencing and annotation.</title>
        <authorList>
            <consortium name="The Broad Institute Genomics Platform"/>
            <consortium name="The Broad Institute Genome Sequencing Center for Infectious Disease"/>
            <person name="Wu L."/>
            <person name="Ma J."/>
        </authorList>
    </citation>
    <scope>NUCLEOTIDE SEQUENCE [LARGE SCALE GENOMIC DNA]</scope>
    <source>
        <strain evidence="4">JCM 18081</strain>
    </source>
</reference>
<sequence length="412" mass="41729">MSGDGWSRRRFAGILAGTAAAATLPGASGCGAERPAPASSAGATTDSGAPDRGADTGTATGTPGGGRAPSGPRPLYIGTYTSVDGGGDGVTVAEYEPRTGRVSGRGTITGVGDPSYLAVHPDGRTLYAVDEREDGAVTAVRLADREVLGSRPTGGASPCHLSVHPGGRWLLSACYGSGGVAVHPIEESGALGARTDLVPHTAPPPGPGRREPHAHQVLTSPDGGHVLAVDLGTDTVHTYRLDERAGTLTEVARAHTRPGAGPRHLTFHPGGRHAYLANEADNTVAVCGYDPDTGRLTVGAAQPTGTGAGTSYPAQFLVTADGRYAFLANRGHNSITRYAVERDGARLRLLGTVPAGGDFPRQIAFSPDGGLLFAAHQRSGTVSVFRVAGAGGELVLAGKPFPSPVAVCALPL</sequence>
<dbReference type="PROSITE" id="PS51318">
    <property type="entry name" value="TAT"/>
    <property type="match status" value="1"/>
</dbReference>
<dbReference type="InterPro" id="IPR019405">
    <property type="entry name" value="Lactonase_7-beta_prop"/>
</dbReference>
<dbReference type="InterPro" id="IPR011048">
    <property type="entry name" value="Haem_d1_sf"/>
</dbReference>
<dbReference type="EMBL" id="BAABIG010000013">
    <property type="protein sequence ID" value="GAA4789045.1"/>
    <property type="molecule type" value="Genomic_DNA"/>
</dbReference>
<dbReference type="Gene3D" id="2.130.10.10">
    <property type="entry name" value="YVTN repeat-like/Quinoprotein amine dehydrogenase"/>
    <property type="match status" value="1"/>
</dbReference>
<dbReference type="InterPro" id="IPR006311">
    <property type="entry name" value="TAT_signal"/>
</dbReference>
<dbReference type="PANTHER" id="PTHR30344:SF1">
    <property type="entry name" value="6-PHOSPHOGLUCONOLACTONASE"/>
    <property type="match status" value="1"/>
</dbReference>
<organism evidence="3 4">
    <name type="scientific">Streptomyces ziwulingensis</name>
    <dbReference type="NCBI Taxonomy" id="1045501"/>
    <lineage>
        <taxon>Bacteria</taxon>
        <taxon>Bacillati</taxon>
        <taxon>Actinomycetota</taxon>
        <taxon>Actinomycetes</taxon>
        <taxon>Kitasatosporales</taxon>
        <taxon>Streptomycetaceae</taxon>
        <taxon>Streptomyces</taxon>
    </lineage>
</organism>
<accession>A0ABP9B1K3</accession>
<comment type="similarity">
    <text evidence="1">Belongs to the cycloisomerase 2 family.</text>
</comment>
<keyword evidence="4" id="KW-1185">Reference proteome</keyword>
<name>A0ABP9B1K3_9ACTN</name>
<comment type="caution">
    <text evidence="3">The sequence shown here is derived from an EMBL/GenBank/DDBJ whole genome shotgun (WGS) entry which is preliminary data.</text>
</comment>
<dbReference type="InterPro" id="IPR050282">
    <property type="entry name" value="Cycloisomerase_2"/>
</dbReference>
<dbReference type="RefSeq" id="WP_345617859.1">
    <property type="nucleotide sequence ID" value="NZ_BAABIG010000013.1"/>
</dbReference>